<dbReference type="STRING" id="47312.SAMN04489765_1888"/>
<dbReference type="OrthoDB" id="4775473at2"/>
<dbReference type="AlphaFoldDB" id="A0A1H1DTR8"/>
<reference evidence="2" key="1">
    <citation type="submission" date="2016-10" db="EMBL/GenBank/DDBJ databases">
        <authorList>
            <person name="Varghese N."/>
            <person name="Submissions S."/>
        </authorList>
    </citation>
    <scope>NUCLEOTIDE SEQUENCE [LARGE SCALE GENOMIC DNA]</scope>
    <source>
        <strain evidence="2">DSM 44142</strain>
    </source>
</reference>
<dbReference type="Proteomes" id="UP000183053">
    <property type="component" value="Unassembled WGS sequence"/>
</dbReference>
<organism evidence="1 2">
    <name type="scientific">Tsukamurella pulmonis</name>
    <dbReference type="NCBI Taxonomy" id="47312"/>
    <lineage>
        <taxon>Bacteria</taxon>
        <taxon>Bacillati</taxon>
        <taxon>Actinomycetota</taxon>
        <taxon>Actinomycetes</taxon>
        <taxon>Mycobacteriales</taxon>
        <taxon>Tsukamurellaceae</taxon>
        <taxon>Tsukamurella</taxon>
    </lineage>
</organism>
<proteinExistence type="predicted"/>
<dbReference type="RefSeq" id="WP_068565781.1">
    <property type="nucleotide sequence ID" value="NZ_FNLF01000002.1"/>
</dbReference>
<name>A0A1H1DTR8_9ACTN</name>
<sequence>MIFELDPHDWEREARTVDALADALCAPEPLPLPDDPYARALGAVPAESDSAARELHAASVAELRGLAERIRSHARATAGTDARGARAIEAVR</sequence>
<evidence type="ECO:0000313" key="2">
    <source>
        <dbReference type="Proteomes" id="UP000183053"/>
    </source>
</evidence>
<keyword evidence="2" id="KW-1185">Reference proteome</keyword>
<evidence type="ECO:0000313" key="1">
    <source>
        <dbReference type="EMBL" id="SDQ79932.1"/>
    </source>
</evidence>
<dbReference type="EMBL" id="FNLF01000002">
    <property type="protein sequence ID" value="SDQ79932.1"/>
    <property type="molecule type" value="Genomic_DNA"/>
</dbReference>
<accession>A0A1H1DTR8</accession>
<protein>
    <submittedName>
        <fullName evidence="1">Uncharacterized protein</fullName>
    </submittedName>
</protein>
<gene>
    <name evidence="1" type="ORF">SAMN04489765_1888</name>
</gene>